<comment type="caution">
    <text evidence="1">The sequence shown here is derived from an EMBL/GenBank/DDBJ whole genome shotgun (WGS) entry which is preliminary data.</text>
</comment>
<dbReference type="InterPro" id="IPR036397">
    <property type="entry name" value="RNaseH_sf"/>
</dbReference>
<keyword evidence="2" id="KW-1185">Reference proteome</keyword>
<organism evidence="1 2">
    <name type="scientific">Paramuricea clavata</name>
    <name type="common">Red gorgonian</name>
    <name type="synonym">Violescent sea-whip</name>
    <dbReference type="NCBI Taxonomy" id="317549"/>
    <lineage>
        <taxon>Eukaryota</taxon>
        <taxon>Metazoa</taxon>
        <taxon>Cnidaria</taxon>
        <taxon>Anthozoa</taxon>
        <taxon>Octocorallia</taxon>
        <taxon>Malacalcyonacea</taxon>
        <taxon>Plexauridae</taxon>
        <taxon>Paramuricea</taxon>
    </lineage>
</organism>
<proteinExistence type="predicted"/>
<dbReference type="InterPro" id="IPR002156">
    <property type="entry name" value="RNaseH_domain"/>
</dbReference>
<dbReference type="GO" id="GO:0004523">
    <property type="term" value="F:RNA-DNA hybrid ribonuclease activity"/>
    <property type="evidence" value="ECO:0007669"/>
    <property type="project" value="InterPro"/>
</dbReference>
<dbReference type="AlphaFoldDB" id="A0A6S7K1C1"/>
<evidence type="ECO:0000313" key="2">
    <source>
        <dbReference type="Proteomes" id="UP001152795"/>
    </source>
</evidence>
<dbReference type="InterPro" id="IPR010998">
    <property type="entry name" value="Integrase_recombinase_N"/>
</dbReference>
<dbReference type="InterPro" id="IPR043502">
    <property type="entry name" value="DNA/RNA_pol_sf"/>
</dbReference>
<dbReference type="GO" id="GO:0009007">
    <property type="term" value="F:site-specific DNA-methyltransferase (adenine-specific) activity"/>
    <property type="evidence" value="ECO:0007669"/>
    <property type="project" value="InterPro"/>
</dbReference>
<protein>
    <submittedName>
        <fullName evidence="1">Integrase recombinase xerD-like</fullName>
    </submittedName>
</protein>
<dbReference type="Proteomes" id="UP001152795">
    <property type="component" value="Unassembled WGS sequence"/>
</dbReference>
<dbReference type="SUPFAM" id="SSF47823">
    <property type="entry name" value="lambda integrase-like, N-terminal domain"/>
    <property type="match status" value="1"/>
</dbReference>
<dbReference type="OrthoDB" id="5982453at2759"/>
<dbReference type="Gene3D" id="3.30.420.10">
    <property type="entry name" value="Ribonuclease H-like superfamily/Ribonuclease H"/>
    <property type="match status" value="1"/>
</dbReference>
<reference evidence="1" key="1">
    <citation type="submission" date="2020-04" db="EMBL/GenBank/DDBJ databases">
        <authorList>
            <person name="Alioto T."/>
            <person name="Alioto T."/>
            <person name="Gomez Garrido J."/>
        </authorList>
    </citation>
    <scope>NUCLEOTIDE SEQUENCE</scope>
    <source>
        <strain evidence="1">A484AB</strain>
    </source>
</reference>
<dbReference type="InterPro" id="IPR052055">
    <property type="entry name" value="Hepadnavirus_pol/RT"/>
</dbReference>
<name>A0A6S7K1C1_PARCT</name>
<evidence type="ECO:0000313" key="1">
    <source>
        <dbReference type="EMBL" id="CAB4036334.1"/>
    </source>
</evidence>
<dbReference type="SUPFAM" id="SSF56672">
    <property type="entry name" value="DNA/RNA polymerases"/>
    <property type="match status" value="1"/>
</dbReference>
<dbReference type="Pfam" id="PF13456">
    <property type="entry name" value="RVT_3"/>
    <property type="match status" value="1"/>
</dbReference>
<dbReference type="CDD" id="cd09275">
    <property type="entry name" value="RNase_HI_RT_DIRS1"/>
    <property type="match status" value="1"/>
</dbReference>
<dbReference type="InterPro" id="IPR008593">
    <property type="entry name" value="Dam_MeTrfase"/>
</dbReference>
<dbReference type="Pfam" id="PF05869">
    <property type="entry name" value="Dam"/>
    <property type="match status" value="1"/>
</dbReference>
<dbReference type="Gene3D" id="1.10.150.130">
    <property type="match status" value="1"/>
</dbReference>
<dbReference type="PANTHER" id="PTHR33050:SF7">
    <property type="entry name" value="RIBONUCLEASE H"/>
    <property type="match status" value="1"/>
</dbReference>
<dbReference type="PANTHER" id="PTHR33050">
    <property type="entry name" value="REVERSE TRANSCRIPTASE DOMAIN-CONTAINING PROTEIN"/>
    <property type="match status" value="1"/>
</dbReference>
<dbReference type="GO" id="GO:0009307">
    <property type="term" value="P:DNA restriction-modification system"/>
    <property type="evidence" value="ECO:0007669"/>
    <property type="project" value="InterPro"/>
</dbReference>
<sequence length="592" mass="67003">MARNVSCRFVYLDDGISGHKQRLDAVAASIIHKNNLTLSGLVANDEKCHWEPMQVGEWLGHFEIPPRKIEKAKKNIESVLSSKCISYRELAKIAGFINSLYLAVGPSVRLFTRQLFYTISQRGSWSDYVTDIPPLLVEKLRFWLTNLGCLNGYSMTPKVSAEPLYIYTDASSFGYGGYLASSHEFKAQGHWTLQQKVKSSTFRELLAILQVLKVFLKHLEHKRIKVFSDSQSACRIVLVGSRVPELQHIAVENFNLCFFSDIQIESQWIPRTQNQIADALSKATDLDDWQLQPQLFNLLHAKWGPFSIDRFASSHNKQLPRFNSRFWCPDAEAVDCFTQNWSNDTNWLCPPVSLVIPTIPAYVQLQGFAIYILFINVDLDEFRVGVWKDCLQIQDRSLLRLALSLPEVVLSAKAQTTTSHYAYAWNRWKTWSKSKLGVAYLPAQPMCVALYLRDLLESAQTSSPIDTAIYSIRWGHSMAGFPSPTDHPIVKSTYEGCKRILAICCDVGYSGFLSISEILAIQLKQIEIVSHGMSIFVPRRKNDQFRSGNTIHIARSGKSTCPVAITERLFQMLPDNSDSCNPVVRTGVELST</sequence>
<accession>A0A6S7K1C1</accession>
<dbReference type="EMBL" id="CACRXK020021920">
    <property type="protein sequence ID" value="CAB4036334.1"/>
    <property type="molecule type" value="Genomic_DNA"/>
</dbReference>
<gene>
    <name evidence="1" type="ORF">PACLA_8A059372</name>
</gene>
<feature type="non-terminal residue" evidence="1">
    <location>
        <position position="592"/>
    </location>
</feature>
<dbReference type="GO" id="GO:0003677">
    <property type="term" value="F:DNA binding"/>
    <property type="evidence" value="ECO:0007669"/>
    <property type="project" value="InterPro"/>
</dbReference>